<evidence type="ECO:0000256" key="1">
    <source>
        <dbReference type="ARBA" id="ARBA00038279"/>
    </source>
</evidence>
<evidence type="ECO:0000256" key="4">
    <source>
        <dbReference type="ARBA" id="ARBA00046543"/>
    </source>
</evidence>
<dbReference type="Pfam" id="PF00400">
    <property type="entry name" value="WD40"/>
    <property type="match status" value="4"/>
</dbReference>
<comment type="similarity">
    <text evidence="1">Belongs to the TCAB1 family.</text>
</comment>
<evidence type="ECO:0000256" key="2">
    <source>
        <dbReference type="ARBA" id="ARBA00040657"/>
    </source>
</evidence>
<feature type="repeat" description="WD" evidence="5">
    <location>
        <begin position="320"/>
        <end position="355"/>
    </location>
</feature>
<name>A0A6F9DXL3_9ASCI</name>
<reference evidence="6" key="1">
    <citation type="submission" date="2020-04" db="EMBL/GenBank/DDBJ databases">
        <authorList>
            <person name="Neveu A P."/>
        </authorList>
    </citation>
    <scope>NUCLEOTIDE SEQUENCE</scope>
    <source>
        <tissue evidence="6">Whole embryo</tissue>
    </source>
</reference>
<dbReference type="EMBL" id="LR791901">
    <property type="protein sequence ID" value="CAB3267763.1"/>
    <property type="molecule type" value="mRNA"/>
</dbReference>
<dbReference type="InterPro" id="IPR001680">
    <property type="entry name" value="WD40_rpt"/>
</dbReference>
<dbReference type="PROSITE" id="PS50294">
    <property type="entry name" value="WD_REPEATS_REGION"/>
    <property type="match status" value="1"/>
</dbReference>
<sequence>MLEYSHVFQLSFTLVNVWYINTMSNDIECTMEFLLQNVANNEMQVALETDYVSSAVINEIPGPIETAANKIPSSIITEFSIEKALQFASTPTAKVIATIHLEKNPESFTHKLVAQSKNYNKGNFMKGCKWSPDGLCFLTNSNDNSLRLFNTPSELLNNNYKNEQPYELKECFSVKEPETVYDFCWWPLMNSQSPETCCFLTTSRDQPVHLWDAFNGSLRASYRSINNVDELQAAHSVCFSPDGQQLLCGYRKQVCLFYTDRPGAKFERWKTVKAKPCKSVQNNIISCVEFGPDGSMFACGCYDRTIGIYSPNNGKRLELVTAHSSGVTCLKFSADGNRLYSGARKDGSIKCWDMRWLNTPLLQFNRQVTTNQRIHFDLVYNGEILKETELIAGSTDGNIVLWNLKEAIPEAETDVANCQVLDTQPVYAFKGHNDCVNGCSVHPYLPILLTSSGQRHFANPVDSDDEDTETLLSQNNINEENMIKLWYIYH</sequence>
<evidence type="ECO:0000313" key="6">
    <source>
        <dbReference type="EMBL" id="CAB3267763.1"/>
    </source>
</evidence>
<dbReference type="PANTHER" id="PTHR13211">
    <property type="entry name" value="TELOMERASE CAJAL BODY PROTEIN 1"/>
    <property type="match status" value="1"/>
</dbReference>
<keyword evidence="5" id="KW-0853">WD repeat</keyword>
<dbReference type="PANTHER" id="PTHR13211:SF0">
    <property type="entry name" value="TELOMERASE CAJAL BODY PROTEIN 1"/>
    <property type="match status" value="1"/>
</dbReference>
<evidence type="ECO:0000256" key="3">
    <source>
        <dbReference type="ARBA" id="ARBA00041558"/>
    </source>
</evidence>
<organism evidence="6">
    <name type="scientific">Phallusia mammillata</name>
    <dbReference type="NCBI Taxonomy" id="59560"/>
    <lineage>
        <taxon>Eukaryota</taxon>
        <taxon>Metazoa</taxon>
        <taxon>Chordata</taxon>
        <taxon>Tunicata</taxon>
        <taxon>Ascidiacea</taxon>
        <taxon>Phlebobranchia</taxon>
        <taxon>Ascidiidae</taxon>
        <taxon>Phallusia</taxon>
    </lineage>
</organism>
<gene>
    <name evidence="6" type="primary">Wrap53</name>
</gene>
<dbReference type="GO" id="GO:0003723">
    <property type="term" value="F:RNA binding"/>
    <property type="evidence" value="ECO:0007669"/>
    <property type="project" value="TreeGrafter"/>
</dbReference>
<dbReference type="GO" id="GO:0030576">
    <property type="term" value="P:Cajal body organization"/>
    <property type="evidence" value="ECO:0007669"/>
    <property type="project" value="TreeGrafter"/>
</dbReference>
<evidence type="ECO:0000256" key="5">
    <source>
        <dbReference type="PROSITE-ProRule" id="PRU00221"/>
    </source>
</evidence>
<dbReference type="AlphaFoldDB" id="A0A6F9DXL3"/>
<dbReference type="SMART" id="SM00320">
    <property type="entry name" value="WD40"/>
    <property type="match status" value="7"/>
</dbReference>
<dbReference type="InterPro" id="IPR036322">
    <property type="entry name" value="WD40_repeat_dom_sf"/>
</dbReference>
<dbReference type="GO" id="GO:0015030">
    <property type="term" value="C:Cajal body"/>
    <property type="evidence" value="ECO:0007669"/>
    <property type="project" value="TreeGrafter"/>
</dbReference>
<dbReference type="PROSITE" id="PS50082">
    <property type="entry name" value="WD_REPEATS_2"/>
    <property type="match status" value="1"/>
</dbReference>
<dbReference type="InterPro" id="IPR051150">
    <property type="entry name" value="SWT21/TCAB1_mRNA_Telomere"/>
</dbReference>
<dbReference type="InterPro" id="IPR015943">
    <property type="entry name" value="WD40/YVTN_repeat-like_dom_sf"/>
</dbReference>
<dbReference type="SUPFAM" id="SSF50978">
    <property type="entry name" value="WD40 repeat-like"/>
    <property type="match status" value="1"/>
</dbReference>
<protein>
    <recommendedName>
        <fullName evidence="2">Telomerase Cajal body protein 1</fullName>
    </recommendedName>
    <alternativeName>
        <fullName evidence="3">WD repeat-containing protein 79</fullName>
    </alternativeName>
</protein>
<proteinExistence type="evidence at transcript level"/>
<comment type="subunit">
    <text evidence="4">Component of the telomerase holoenzyme complex composed of one molecule of TERT, one molecule of WRAP53/TCAB1, two molecules of H/ACA ribonucleoprotein complex subunits DKC1, NOP10, NHP2 and GAR1, and a telomerase RNA template component (TERC). The telomerase holoenzyme complex is associated with TEP1, SMG6/EST1A and POT1. Interacts with the chaperonin-containing T-complex (TRiC) complex; which mediates the folding of WRAP53/TCAB1. Interacts with COIL. Interacts with SMN1. Interacts with RNF8. Interacts with histone H2AX.</text>
</comment>
<dbReference type="Gene3D" id="2.130.10.10">
    <property type="entry name" value="YVTN repeat-like/Quinoprotein amine dehydrogenase"/>
    <property type="match status" value="1"/>
</dbReference>
<accession>A0A6F9DXL3</accession>